<name>A0A0R1U6H7_9LACO</name>
<sequence length="136" mass="15218">MIKNINHDQKTLSQKATPATKADAQIVIDLLDTLKANQERCVGMAANMIGENKQIIACQVGPLFFAMLNPKIVAKAKPYQTKEGCLSLPTITQTTRYDKITVTYQDENFKPQKQEFTGFTAQIIQHEVDHLQGILI</sequence>
<evidence type="ECO:0000313" key="3">
    <source>
        <dbReference type="Proteomes" id="UP000051324"/>
    </source>
</evidence>
<dbReference type="CDD" id="cd00487">
    <property type="entry name" value="Pep_deformylase"/>
    <property type="match status" value="1"/>
</dbReference>
<dbReference type="SUPFAM" id="SSF56420">
    <property type="entry name" value="Peptide deformylase"/>
    <property type="match status" value="1"/>
</dbReference>
<protein>
    <submittedName>
        <fullName evidence="2">Peptide deformylase</fullName>
    </submittedName>
</protein>
<dbReference type="AlphaFoldDB" id="A0A0R1U6H7"/>
<accession>A0A0R1U6H7</accession>
<comment type="similarity">
    <text evidence="1">Belongs to the polypeptide deformylase family.</text>
</comment>
<dbReference type="PANTHER" id="PTHR10458">
    <property type="entry name" value="PEPTIDE DEFORMYLASE"/>
    <property type="match status" value="1"/>
</dbReference>
<dbReference type="Proteomes" id="UP000051324">
    <property type="component" value="Unassembled WGS sequence"/>
</dbReference>
<dbReference type="EMBL" id="AZFT01000009">
    <property type="protein sequence ID" value="KRL87098.1"/>
    <property type="molecule type" value="Genomic_DNA"/>
</dbReference>
<dbReference type="GO" id="GO:0042586">
    <property type="term" value="F:peptide deformylase activity"/>
    <property type="evidence" value="ECO:0007669"/>
    <property type="project" value="InterPro"/>
</dbReference>
<dbReference type="PRINTS" id="PR01576">
    <property type="entry name" value="PDEFORMYLASE"/>
</dbReference>
<reference evidence="2 3" key="1">
    <citation type="journal article" date="2015" name="Genome Announc.">
        <title>Expanding the biotechnology potential of lactobacilli through comparative genomics of 213 strains and associated genera.</title>
        <authorList>
            <person name="Sun Z."/>
            <person name="Harris H.M."/>
            <person name="McCann A."/>
            <person name="Guo C."/>
            <person name="Argimon S."/>
            <person name="Zhang W."/>
            <person name="Yang X."/>
            <person name="Jeffery I.B."/>
            <person name="Cooney J.C."/>
            <person name="Kagawa T.F."/>
            <person name="Liu W."/>
            <person name="Song Y."/>
            <person name="Salvetti E."/>
            <person name="Wrobel A."/>
            <person name="Rasinkangas P."/>
            <person name="Parkhill J."/>
            <person name="Rea M.C."/>
            <person name="O'Sullivan O."/>
            <person name="Ritari J."/>
            <person name="Douillard F.P."/>
            <person name="Paul Ross R."/>
            <person name="Yang R."/>
            <person name="Briner A.E."/>
            <person name="Felis G.E."/>
            <person name="de Vos W.M."/>
            <person name="Barrangou R."/>
            <person name="Klaenhammer T.R."/>
            <person name="Caufield P.W."/>
            <person name="Cui Y."/>
            <person name="Zhang H."/>
            <person name="O'Toole P.W."/>
        </authorList>
    </citation>
    <scope>NUCLEOTIDE SEQUENCE [LARGE SCALE GENOMIC DNA]</scope>
    <source>
        <strain evidence="2 3">DSM 16634</strain>
    </source>
</reference>
<dbReference type="Gene3D" id="3.90.45.10">
    <property type="entry name" value="Peptide deformylase"/>
    <property type="match status" value="1"/>
</dbReference>
<dbReference type="Pfam" id="PF01327">
    <property type="entry name" value="Pep_deformylase"/>
    <property type="match status" value="1"/>
</dbReference>
<dbReference type="eggNOG" id="COG0242">
    <property type="taxonomic scope" value="Bacteria"/>
</dbReference>
<organism evidence="2 3">
    <name type="scientific">Ligilactobacillus apodemi DSM 16634 = JCM 16172</name>
    <dbReference type="NCBI Taxonomy" id="1423724"/>
    <lineage>
        <taxon>Bacteria</taxon>
        <taxon>Bacillati</taxon>
        <taxon>Bacillota</taxon>
        <taxon>Bacilli</taxon>
        <taxon>Lactobacillales</taxon>
        <taxon>Lactobacillaceae</taxon>
        <taxon>Ligilactobacillus</taxon>
    </lineage>
</organism>
<dbReference type="STRING" id="1423724.FC32_GL000391"/>
<dbReference type="InterPro" id="IPR036821">
    <property type="entry name" value="Peptide_deformylase_sf"/>
</dbReference>
<keyword evidence="3" id="KW-1185">Reference proteome</keyword>
<comment type="caution">
    <text evidence="2">The sequence shown here is derived from an EMBL/GenBank/DDBJ whole genome shotgun (WGS) entry which is preliminary data.</text>
</comment>
<evidence type="ECO:0000256" key="1">
    <source>
        <dbReference type="ARBA" id="ARBA00010759"/>
    </source>
</evidence>
<dbReference type="InterPro" id="IPR023635">
    <property type="entry name" value="Peptide_deformylase"/>
</dbReference>
<dbReference type="PANTHER" id="PTHR10458:SF22">
    <property type="entry name" value="PEPTIDE DEFORMYLASE"/>
    <property type="match status" value="1"/>
</dbReference>
<dbReference type="NCBIfam" id="NF006670">
    <property type="entry name" value="PRK09218.1"/>
    <property type="match status" value="1"/>
</dbReference>
<dbReference type="PATRIC" id="fig|1423724.4.peg.410"/>
<evidence type="ECO:0000313" key="2">
    <source>
        <dbReference type="EMBL" id="KRL87098.1"/>
    </source>
</evidence>
<dbReference type="RefSeq" id="WP_056957218.1">
    <property type="nucleotide sequence ID" value="NZ_AZFT01000009.1"/>
</dbReference>
<dbReference type="PIRSF" id="PIRSF004749">
    <property type="entry name" value="Pep_def"/>
    <property type="match status" value="1"/>
</dbReference>
<proteinExistence type="inferred from homology"/>
<gene>
    <name evidence="2" type="ORF">FC32_GL000391</name>
</gene>